<sequence length="95" mass="10542">MHVLGDSVLVHAALVLEALYGGRLHSWLGLTFVAMASGNDQVPAGNNNAFSAKSFLNGDQAKRDNDLYQELELSNYDKRLFCQRKVADYSVQRNP</sequence>
<gene>
    <name evidence="1" type="ORF">BDCG_03599</name>
</gene>
<dbReference type="Proteomes" id="UP000002039">
    <property type="component" value="Unassembled WGS sequence"/>
</dbReference>
<reference evidence="2" key="1">
    <citation type="journal article" date="2015" name="PLoS Genet.">
        <title>The dynamic genome and transcriptome of the human fungal pathogen Blastomyces and close relative Emmonsia.</title>
        <authorList>
            <person name="Munoz J.F."/>
            <person name="Gauthier G.M."/>
            <person name="Desjardins C.A."/>
            <person name="Gallo J.E."/>
            <person name="Holder J."/>
            <person name="Sullivan T.D."/>
            <person name="Marty A.J."/>
            <person name="Carmen J.C."/>
            <person name="Chen Z."/>
            <person name="Ding L."/>
            <person name="Gujja S."/>
            <person name="Magrini V."/>
            <person name="Misas E."/>
            <person name="Mitreva M."/>
            <person name="Priest M."/>
            <person name="Saif S."/>
            <person name="Whiston E.A."/>
            <person name="Young S."/>
            <person name="Zeng Q."/>
            <person name="Goldman W.E."/>
            <person name="Mardis E.R."/>
            <person name="Taylor J.W."/>
            <person name="McEwen J.G."/>
            <person name="Clay O.K."/>
            <person name="Klein B.S."/>
            <person name="Cuomo C.A."/>
        </authorList>
    </citation>
    <scope>NUCLEOTIDE SEQUENCE [LARGE SCALE GENOMIC DNA]</scope>
    <source>
        <strain evidence="2">ER-3 / ATCC MYA-2586</strain>
    </source>
</reference>
<accession>A0ABP2EZZ2</accession>
<organism evidence="1 2">
    <name type="scientific">Ajellomyces dermatitidis (strain ER-3 / ATCC MYA-2586)</name>
    <name type="common">Blastomyces dermatitidis</name>
    <dbReference type="NCBI Taxonomy" id="559297"/>
    <lineage>
        <taxon>Eukaryota</taxon>
        <taxon>Fungi</taxon>
        <taxon>Dikarya</taxon>
        <taxon>Ascomycota</taxon>
        <taxon>Pezizomycotina</taxon>
        <taxon>Eurotiomycetes</taxon>
        <taxon>Eurotiomycetidae</taxon>
        <taxon>Onygenales</taxon>
        <taxon>Ajellomycetaceae</taxon>
        <taxon>Blastomyces</taxon>
    </lineage>
</organism>
<keyword evidence="2" id="KW-1185">Reference proteome</keyword>
<evidence type="ECO:0000313" key="2">
    <source>
        <dbReference type="Proteomes" id="UP000002039"/>
    </source>
</evidence>
<proteinExistence type="predicted"/>
<evidence type="ECO:0000313" key="1">
    <source>
        <dbReference type="EMBL" id="EEQ88479.2"/>
    </source>
</evidence>
<dbReference type="RefSeq" id="XP_045275603.1">
    <property type="nucleotide sequence ID" value="XM_045419235.1"/>
</dbReference>
<dbReference type="EMBL" id="EQ999975">
    <property type="protein sequence ID" value="EEQ88479.2"/>
    <property type="molecule type" value="Genomic_DNA"/>
</dbReference>
<dbReference type="GeneID" id="69025877"/>
<name>A0ABP2EZZ2_AJEDR</name>
<protein>
    <submittedName>
        <fullName evidence="1">Uncharacterized protein</fullName>
    </submittedName>
</protein>